<organism evidence="1 2">
    <name type="scientific">Anaerococcus prevotii (strain ATCC 9321 / DSM 20548 / JCM 6508 / NCTC 11806 / PC1)</name>
    <name type="common">Peptostreptococcus prevotii</name>
    <name type="synonym">Peptococcus prevotii</name>
    <dbReference type="NCBI Taxonomy" id="525919"/>
    <lineage>
        <taxon>Bacteria</taxon>
        <taxon>Bacillati</taxon>
        <taxon>Bacillota</taxon>
        <taxon>Tissierellia</taxon>
        <taxon>Tissierellales</taxon>
        <taxon>Peptoniphilaceae</taxon>
        <taxon>Anaerococcus</taxon>
    </lineage>
</organism>
<dbReference type="KEGG" id="apr:Apre_0803"/>
<sequence>MKIFFKRSIVEYDEVEVDMLDVDFNYNGDILKAVKDEDYGNARKFNDYQILDYQLSEKELNKNILEKNFEDICKYRNMNELNMCQEQEDERIRF</sequence>
<dbReference type="RefSeq" id="WP_015777734.1">
    <property type="nucleotide sequence ID" value="NC_013171.1"/>
</dbReference>
<evidence type="ECO:0000313" key="1">
    <source>
        <dbReference type="EMBL" id="ACV28831.1"/>
    </source>
</evidence>
<dbReference type="HOGENOM" id="CLU_2379968_0_0_9"/>
<gene>
    <name evidence="1" type="ordered locus">Apre_0803</name>
</gene>
<proteinExistence type="predicted"/>
<accession>C7RH70</accession>
<dbReference type="AlphaFoldDB" id="C7RH70"/>
<dbReference type="EMBL" id="CP001708">
    <property type="protein sequence ID" value="ACV28831.1"/>
    <property type="molecule type" value="Genomic_DNA"/>
</dbReference>
<protein>
    <submittedName>
        <fullName evidence="1">Uncharacterized protein</fullName>
    </submittedName>
</protein>
<dbReference type="STRING" id="525919.Apre_0803"/>
<reference evidence="1 2" key="1">
    <citation type="journal article" date="2009" name="Stand. Genomic Sci.">
        <title>Complete genome sequence of Anaerococcus prevotii type strain (PC1).</title>
        <authorList>
            <person name="Labutti K."/>
            <person name="Pukall R."/>
            <person name="Steenblock K."/>
            <person name="Glavina Del Rio T."/>
            <person name="Tice H."/>
            <person name="Copeland A."/>
            <person name="Cheng J.F."/>
            <person name="Lucas S."/>
            <person name="Chen F."/>
            <person name="Nolan M."/>
            <person name="Bruce D."/>
            <person name="Goodwin L."/>
            <person name="Pitluck S."/>
            <person name="Ivanova N."/>
            <person name="Mavromatis K."/>
            <person name="Ovchinnikova G."/>
            <person name="Pati A."/>
            <person name="Chen A."/>
            <person name="Palaniappan K."/>
            <person name="Land M."/>
            <person name="Hauser L."/>
            <person name="Chang Y.J."/>
            <person name="Jeffries C.D."/>
            <person name="Chain P."/>
            <person name="Saunders E."/>
            <person name="Brettin T."/>
            <person name="Detter J.C."/>
            <person name="Han C."/>
            <person name="Goker M."/>
            <person name="Bristow J."/>
            <person name="Eisen J.A."/>
            <person name="Markowitz V."/>
            <person name="Hugenholtz P."/>
            <person name="Kyrpides N.C."/>
            <person name="Klenk H.P."/>
            <person name="Lapidus A."/>
        </authorList>
    </citation>
    <scope>NUCLEOTIDE SEQUENCE [LARGE SCALE GENOMIC DNA]</scope>
    <source>
        <strain evidence="2">ATCC 9321 / DSM 20548 / JCM 6508 / NCTC 11806 / PC1</strain>
    </source>
</reference>
<dbReference type="Proteomes" id="UP000002294">
    <property type="component" value="Chromosome"/>
</dbReference>
<keyword evidence="2" id="KW-1185">Reference proteome</keyword>
<evidence type="ECO:0000313" key="2">
    <source>
        <dbReference type="Proteomes" id="UP000002294"/>
    </source>
</evidence>
<name>C7RH70_ANAPD</name>